<reference evidence="4 5" key="1">
    <citation type="submission" date="2018-12" db="EMBL/GenBank/DDBJ databases">
        <title>The whole draft genome of Aquabacterium sp. SJQ9.</title>
        <authorList>
            <person name="Sun L."/>
            <person name="Gao X."/>
            <person name="Chen W."/>
            <person name="Huang K."/>
        </authorList>
    </citation>
    <scope>NUCLEOTIDE SEQUENCE [LARGE SCALE GENOMIC DNA]</scope>
    <source>
        <strain evidence="4 5">SJQ9</strain>
    </source>
</reference>
<feature type="transmembrane region" description="Helical" evidence="3">
    <location>
        <begin position="267"/>
        <end position="286"/>
    </location>
</feature>
<feature type="coiled-coil region" evidence="1">
    <location>
        <begin position="220"/>
        <end position="261"/>
    </location>
</feature>
<evidence type="ECO:0000256" key="1">
    <source>
        <dbReference type="SAM" id="Coils"/>
    </source>
</evidence>
<evidence type="ECO:0008006" key="6">
    <source>
        <dbReference type="Google" id="ProtNLM"/>
    </source>
</evidence>
<evidence type="ECO:0000313" key="4">
    <source>
        <dbReference type="EMBL" id="RRS04051.1"/>
    </source>
</evidence>
<keyword evidence="3" id="KW-0472">Membrane</keyword>
<keyword evidence="1" id="KW-0175">Coiled coil</keyword>
<evidence type="ECO:0000256" key="3">
    <source>
        <dbReference type="SAM" id="Phobius"/>
    </source>
</evidence>
<feature type="compositionally biased region" description="Basic and acidic residues" evidence="2">
    <location>
        <begin position="628"/>
        <end position="639"/>
    </location>
</feature>
<dbReference type="Proteomes" id="UP000269265">
    <property type="component" value="Unassembled WGS sequence"/>
</dbReference>
<feature type="region of interest" description="Disordered" evidence="2">
    <location>
        <begin position="592"/>
        <end position="639"/>
    </location>
</feature>
<accession>A0A426VB56</accession>
<dbReference type="AlphaFoldDB" id="A0A426VB56"/>
<feature type="compositionally biased region" description="Low complexity" evidence="2">
    <location>
        <begin position="86"/>
        <end position="97"/>
    </location>
</feature>
<name>A0A426VB56_9BURK</name>
<proteinExistence type="predicted"/>
<gene>
    <name evidence="4" type="ORF">EIP75_11720</name>
</gene>
<feature type="region of interest" description="Disordered" evidence="2">
    <location>
        <begin position="294"/>
        <end position="326"/>
    </location>
</feature>
<evidence type="ECO:0000313" key="5">
    <source>
        <dbReference type="Proteomes" id="UP000269265"/>
    </source>
</evidence>
<sequence length="639" mass="67333">MKASLLPGDGPERTVRVVTTSLINEPVVTVYLGAGCKAKITRKFVAFADPPGMVNLPDGGAVGVRGDASSAALDTASVQGGGAGASGSVEGARSSSRTAKSSGAPKAARAPVNRKGPNSAANAVITEGASGGSATVPFKVSPDHRSSTPAKPALSKAAPKAETARLVLDPTEADALVIPNLLMSSAMGSLAADIDAPEVKERRAAAAALWAAMNSSPEQLARDRQRMQELEQRLARLQQESSGAQSRVAAMEARVREAEDQRLRHPLVYALVALIVLLAAAVAWLFSRQRRQQADAPTTWWQGEPGDGGGTGSAASAPEAPAMAEPAMARTAAEFMPRRAVQPSAEAAPAVAEPIATPVVTPTAVAAAAVAGGSTTNSRALLIKPEPHEAREITVEELIDLEQQAEFFVVLGQDDAAIELLEGHVHNTAGASPLPYLKLLEIYQRLDRRDDYERVRGTFNSQFNAYAPSWESDLQQGHALEDYPGVIDRLQSLWSLPAKAMDVLEVSLTRADGSSETFDLPAYRELLFLYGVARDLSERESSERTPVDLLLPVQSSDADADGDVDVPTMLQPLMATRPVKALPEVTPSLSLDLSLDDPVPPGSDGGALVDSHEEAHASSKHSGGNTIDFEHVDLPQDKR</sequence>
<feature type="compositionally biased region" description="Low complexity" evidence="2">
    <location>
        <begin position="147"/>
        <end position="157"/>
    </location>
</feature>
<comment type="caution">
    <text evidence="4">The sequence shown here is derived from an EMBL/GenBank/DDBJ whole genome shotgun (WGS) entry which is preliminary data.</text>
</comment>
<keyword evidence="3" id="KW-0812">Transmembrane</keyword>
<keyword evidence="3" id="KW-1133">Transmembrane helix</keyword>
<protein>
    <recommendedName>
        <fullName evidence="6">Tfp pilus assembly protein FimV</fullName>
    </recommendedName>
</protein>
<dbReference type="EMBL" id="RSED01000008">
    <property type="protein sequence ID" value="RRS04051.1"/>
    <property type="molecule type" value="Genomic_DNA"/>
</dbReference>
<evidence type="ECO:0000256" key="2">
    <source>
        <dbReference type="SAM" id="MobiDB-lite"/>
    </source>
</evidence>
<dbReference type="OrthoDB" id="9180424at2"/>
<keyword evidence="5" id="KW-1185">Reference proteome</keyword>
<dbReference type="RefSeq" id="WP_125243455.1">
    <property type="nucleotide sequence ID" value="NZ_RSED01000008.1"/>
</dbReference>
<organism evidence="4 5">
    <name type="scientific">Aquabacterium soli</name>
    <dbReference type="NCBI Taxonomy" id="2493092"/>
    <lineage>
        <taxon>Bacteria</taxon>
        <taxon>Pseudomonadati</taxon>
        <taxon>Pseudomonadota</taxon>
        <taxon>Betaproteobacteria</taxon>
        <taxon>Burkholderiales</taxon>
        <taxon>Aquabacterium</taxon>
    </lineage>
</organism>
<feature type="compositionally biased region" description="Low complexity" evidence="2">
    <location>
        <begin position="313"/>
        <end position="326"/>
    </location>
</feature>
<feature type="region of interest" description="Disordered" evidence="2">
    <location>
        <begin position="75"/>
        <end position="157"/>
    </location>
</feature>